<evidence type="ECO:0000313" key="2">
    <source>
        <dbReference type="EMBL" id="ASU36010.1"/>
    </source>
</evidence>
<dbReference type="Gene3D" id="3.40.50.1110">
    <property type="entry name" value="SGNH hydrolase"/>
    <property type="match status" value="1"/>
</dbReference>
<dbReference type="InterPro" id="IPR013830">
    <property type="entry name" value="SGNH_hydro"/>
</dbReference>
<keyword evidence="3" id="KW-1185">Reference proteome</keyword>
<gene>
    <name evidence="2" type="ORF">MuYL_4125</name>
</gene>
<dbReference type="Pfam" id="PF13472">
    <property type="entry name" value="Lipase_GDSL_2"/>
    <property type="match status" value="1"/>
</dbReference>
<accession>A0A223P1V5</accession>
<dbReference type="GO" id="GO:0016788">
    <property type="term" value="F:hydrolase activity, acting on ester bonds"/>
    <property type="evidence" value="ECO:0007669"/>
    <property type="project" value="UniProtKB-ARBA"/>
</dbReference>
<feature type="domain" description="SGNH hydrolase-type esterase" evidence="1">
    <location>
        <begin position="39"/>
        <end position="217"/>
    </location>
</feature>
<dbReference type="EMBL" id="CP022743">
    <property type="protein sequence ID" value="ASU36010.1"/>
    <property type="molecule type" value="Genomic_DNA"/>
</dbReference>
<reference evidence="2 3" key="1">
    <citation type="submission" date="2017-08" db="EMBL/GenBank/DDBJ databases">
        <title>Complete genome sequence of Mucilaginibacter sp. strain BJC16-A31.</title>
        <authorList>
            <consortium name="Henan University of Science and Technology"/>
            <person name="You X."/>
        </authorList>
    </citation>
    <scope>NUCLEOTIDE SEQUENCE [LARGE SCALE GENOMIC DNA]</scope>
    <source>
        <strain evidence="2 3">BJC16-A31</strain>
    </source>
</reference>
<evidence type="ECO:0000259" key="1">
    <source>
        <dbReference type="Pfam" id="PF13472"/>
    </source>
</evidence>
<name>A0A223P1V5_9SPHI</name>
<organism evidence="2 3">
    <name type="scientific">Mucilaginibacter xinganensis</name>
    <dbReference type="NCBI Taxonomy" id="1234841"/>
    <lineage>
        <taxon>Bacteria</taxon>
        <taxon>Pseudomonadati</taxon>
        <taxon>Bacteroidota</taxon>
        <taxon>Sphingobacteriia</taxon>
        <taxon>Sphingobacteriales</taxon>
        <taxon>Sphingobacteriaceae</taxon>
        <taxon>Mucilaginibacter</taxon>
    </lineage>
</organism>
<dbReference type="CDD" id="cd01832">
    <property type="entry name" value="SGNH_hydrolase_like_1"/>
    <property type="match status" value="1"/>
</dbReference>
<proteinExistence type="predicted"/>
<dbReference type="InterPro" id="IPR036514">
    <property type="entry name" value="SGNH_hydro_sf"/>
</dbReference>
<dbReference type="AlphaFoldDB" id="A0A223P1V5"/>
<sequence length="235" mass="25576">MIAITTLAGCTKKAAVSAPVAAIDTTTTKPMTTPATYLALGDSYTIGQSVPQAESFPYQLVNLLNSFMLDVQPPDIIAITGWTTDDLINAISRSTFKDKQYDFVTLLIGVNDQYQNQSKDNYRTKFAQVLQTAIKFAKGDSSRVFVLSIPDWGVTPFAGGRDSIIGPDIDQFNAINREETAKAHVKNYIDITAISRLAAADLSLIAPDGLHPSGKMYLQWVQALEPSVKARLGEK</sequence>
<dbReference type="Proteomes" id="UP000215002">
    <property type="component" value="Chromosome"/>
</dbReference>
<dbReference type="KEGG" id="muc:MuYL_4125"/>
<evidence type="ECO:0000313" key="3">
    <source>
        <dbReference type="Proteomes" id="UP000215002"/>
    </source>
</evidence>
<protein>
    <recommendedName>
        <fullName evidence="1">SGNH hydrolase-type esterase domain-containing protein</fullName>
    </recommendedName>
</protein>
<dbReference type="SUPFAM" id="SSF52266">
    <property type="entry name" value="SGNH hydrolase"/>
    <property type="match status" value="1"/>
</dbReference>